<keyword evidence="11" id="KW-1185">Reference proteome</keyword>
<dbReference type="GO" id="GO:0016020">
    <property type="term" value="C:membrane"/>
    <property type="evidence" value="ECO:0007669"/>
    <property type="project" value="UniProtKB-SubCell"/>
</dbReference>
<dbReference type="Gramene" id="Pp3c2_7810V3.2">
    <property type="protein sequence ID" value="Pp3c2_7810V3.2"/>
    <property type="gene ID" value="Pp3c2_7810"/>
</dbReference>
<dbReference type="AlphaFoldDB" id="A0A2K1L0M2"/>
<keyword evidence="3 8" id="KW-0328">Glycosyltransferase</keyword>
<dbReference type="PaxDb" id="3218-PP1S237_6V6.1"/>
<evidence type="ECO:0000256" key="3">
    <source>
        <dbReference type="ARBA" id="ARBA00022676"/>
    </source>
</evidence>
<dbReference type="PANTHER" id="PTHR21461:SF12">
    <property type="entry name" value="GALACTAN BETA-1,4-GALACTOSYLTRANSFERASE GALS2"/>
    <property type="match status" value="1"/>
</dbReference>
<dbReference type="EMBL" id="ABEU02000002">
    <property type="protein sequence ID" value="PNR59574.1"/>
    <property type="molecule type" value="Genomic_DNA"/>
</dbReference>
<dbReference type="OMA" id="CEWIPLQ"/>
<evidence type="ECO:0000256" key="5">
    <source>
        <dbReference type="ARBA" id="ARBA00022692"/>
    </source>
</evidence>
<dbReference type="EnsemblPlants" id="Pp3c2_7810V3.2">
    <property type="protein sequence ID" value="Pp3c2_7810V3.2"/>
    <property type="gene ID" value="Pp3c2_7810"/>
</dbReference>
<dbReference type="Pfam" id="PF01697">
    <property type="entry name" value="Glyco_transf_92"/>
    <property type="match status" value="1"/>
</dbReference>
<dbReference type="EnsemblPlants" id="Pp3c2_7810V3.1">
    <property type="protein sequence ID" value="Pp3c2_7810V3.1"/>
    <property type="gene ID" value="Pp3c2_7810"/>
</dbReference>
<protein>
    <recommendedName>
        <fullName evidence="8">Glycosyltransferase family 92 protein</fullName>
        <ecNumber evidence="8">2.4.1.-</ecNumber>
    </recommendedName>
</protein>
<evidence type="ECO:0000313" key="9">
    <source>
        <dbReference type="EMBL" id="PNR59574.1"/>
    </source>
</evidence>
<dbReference type="GO" id="GO:0016757">
    <property type="term" value="F:glycosyltransferase activity"/>
    <property type="evidence" value="ECO:0000318"/>
    <property type="project" value="GO_Central"/>
</dbReference>
<keyword evidence="5 8" id="KW-0812">Transmembrane</keyword>
<dbReference type="RefSeq" id="XP_024357821.1">
    <property type="nucleotide sequence ID" value="XM_024502053.2"/>
</dbReference>
<comment type="subcellular location">
    <subcellularLocation>
        <location evidence="1">Membrane</location>
        <topology evidence="1">Single-pass membrane protein</topology>
    </subcellularLocation>
</comment>
<keyword evidence="6 8" id="KW-1133">Transmembrane helix</keyword>
<dbReference type="PANTHER" id="PTHR21461">
    <property type="entry name" value="GLYCOSYLTRANSFERASE FAMILY 92 PROTEIN"/>
    <property type="match status" value="1"/>
</dbReference>
<comment type="similarity">
    <text evidence="2 8">Belongs to the glycosyltransferase 92 family.</text>
</comment>
<reference evidence="9 11" key="2">
    <citation type="journal article" date="2018" name="Plant J.">
        <title>The Physcomitrella patens chromosome-scale assembly reveals moss genome structure and evolution.</title>
        <authorList>
            <person name="Lang D."/>
            <person name="Ullrich K.K."/>
            <person name="Murat F."/>
            <person name="Fuchs J."/>
            <person name="Jenkins J."/>
            <person name="Haas F.B."/>
            <person name="Piednoel M."/>
            <person name="Gundlach H."/>
            <person name="Van Bel M."/>
            <person name="Meyberg R."/>
            <person name="Vives C."/>
            <person name="Morata J."/>
            <person name="Symeonidi A."/>
            <person name="Hiss M."/>
            <person name="Muchero W."/>
            <person name="Kamisugi Y."/>
            <person name="Saleh O."/>
            <person name="Blanc G."/>
            <person name="Decker E.L."/>
            <person name="van Gessel N."/>
            <person name="Grimwood J."/>
            <person name="Hayes R.D."/>
            <person name="Graham S.W."/>
            <person name="Gunter L.E."/>
            <person name="McDaniel S.F."/>
            <person name="Hoernstein S.N.W."/>
            <person name="Larsson A."/>
            <person name="Li F.W."/>
            <person name="Perroud P.F."/>
            <person name="Phillips J."/>
            <person name="Ranjan P."/>
            <person name="Rokshar D.S."/>
            <person name="Rothfels C.J."/>
            <person name="Schneider L."/>
            <person name="Shu S."/>
            <person name="Stevenson D.W."/>
            <person name="Thummler F."/>
            <person name="Tillich M."/>
            <person name="Villarreal Aguilar J.C."/>
            <person name="Widiez T."/>
            <person name="Wong G.K."/>
            <person name="Wymore A."/>
            <person name="Zhang Y."/>
            <person name="Zimmer A.D."/>
            <person name="Quatrano R.S."/>
            <person name="Mayer K.F.X."/>
            <person name="Goodstein D."/>
            <person name="Casacuberta J.M."/>
            <person name="Vandepoele K."/>
            <person name="Reski R."/>
            <person name="Cuming A.C."/>
            <person name="Tuskan G.A."/>
            <person name="Maumus F."/>
            <person name="Salse J."/>
            <person name="Schmutz J."/>
            <person name="Rensing S.A."/>
        </authorList>
    </citation>
    <scope>NUCLEOTIDE SEQUENCE [LARGE SCALE GENOMIC DNA]</scope>
    <source>
        <strain evidence="10 11">cv. Gransden 2004</strain>
    </source>
</reference>
<dbReference type="GO" id="GO:0005737">
    <property type="term" value="C:cytoplasm"/>
    <property type="evidence" value="ECO:0000318"/>
    <property type="project" value="GO_Central"/>
</dbReference>
<dbReference type="Proteomes" id="UP000006727">
    <property type="component" value="Chromosome 2"/>
</dbReference>
<dbReference type="InterPro" id="IPR008166">
    <property type="entry name" value="Glyco_transf_92"/>
</dbReference>
<keyword evidence="7 8" id="KW-0472">Membrane</keyword>
<sequence>MKSQKSLVENIPTSGLGFNAVVVLVVINCLLLVFQISSSGSLYERAWWPTEAQPMPCANITIAMDENLDMSSIDLSRGEVRSFRAHGIATRLIVEVGSYRNGPRTFSSVVLTSKRLNNLHDILYECEWATADSPTLKVKARAIKPDWNMGELYGTMVIVCTFPKDVGTKSEGGRLILTAHYPGAFRTPERFIALTEMQGEYNASRFQPPYPYDMTFCGSPLYGNISPQRIREWIAYHAYFLGNRTLFIFQDAGGIHDDVYRVLKPWIDLGQVLVENLRQAEVYEGYYHHQFTMLNDCLLRSQTLSNWTFFFDVDEFLFSSGDKKPVDLLAENARNNVTQFLFKTVKMSDGLCLKENKRESDSHFMAKISRKWAFEKLVYAKCDYGWTTVESRKYAVQPQMVWATGVHYSEHMKQGKRIDMDPDVLRSYHYHNTVNGRTELCKEFPKNPNGEPNSLKVKNCTIDKSMADLGPAVRSYEFAMVGEQPFIL</sequence>
<feature type="transmembrane region" description="Helical" evidence="8">
    <location>
        <begin position="16"/>
        <end position="36"/>
    </location>
</feature>
<proteinExistence type="inferred from homology"/>
<evidence type="ECO:0000256" key="7">
    <source>
        <dbReference type="ARBA" id="ARBA00023136"/>
    </source>
</evidence>
<evidence type="ECO:0000313" key="10">
    <source>
        <dbReference type="EnsemblPlants" id="Pp3c2_7810V3.1"/>
    </source>
</evidence>
<dbReference type="OrthoDB" id="2526284at2759"/>
<evidence type="ECO:0000256" key="8">
    <source>
        <dbReference type="RuleBase" id="RU366017"/>
    </source>
</evidence>
<dbReference type="STRING" id="3218.A0A2K1L0M2"/>
<reference evidence="9 11" key="1">
    <citation type="journal article" date="2008" name="Science">
        <title>The Physcomitrella genome reveals evolutionary insights into the conquest of land by plants.</title>
        <authorList>
            <person name="Rensing S."/>
            <person name="Lang D."/>
            <person name="Zimmer A."/>
            <person name="Terry A."/>
            <person name="Salamov A."/>
            <person name="Shapiro H."/>
            <person name="Nishiyama T."/>
            <person name="Perroud P.-F."/>
            <person name="Lindquist E."/>
            <person name="Kamisugi Y."/>
            <person name="Tanahashi T."/>
            <person name="Sakakibara K."/>
            <person name="Fujita T."/>
            <person name="Oishi K."/>
            <person name="Shin-I T."/>
            <person name="Kuroki Y."/>
            <person name="Toyoda A."/>
            <person name="Suzuki Y."/>
            <person name="Hashimoto A."/>
            <person name="Yamaguchi K."/>
            <person name="Sugano A."/>
            <person name="Kohara Y."/>
            <person name="Fujiyama A."/>
            <person name="Anterola A."/>
            <person name="Aoki S."/>
            <person name="Ashton N."/>
            <person name="Barbazuk W.B."/>
            <person name="Barker E."/>
            <person name="Bennetzen J."/>
            <person name="Bezanilla M."/>
            <person name="Blankenship R."/>
            <person name="Cho S.H."/>
            <person name="Dutcher S."/>
            <person name="Estelle M."/>
            <person name="Fawcett J.A."/>
            <person name="Gundlach H."/>
            <person name="Hanada K."/>
            <person name="Heyl A."/>
            <person name="Hicks K.A."/>
            <person name="Hugh J."/>
            <person name="Lohr M."/>
            <person name="Mayer K."/>
            <person name="Melkozernov A."/>
            <person name="Murata T."/>
            <person name="Nelson D."/>
            <person name="Pils B."/>
            <person name="Prigge M."/>
            <person name="Reiss B."/>
            <person name="Renner T."/>
            <person name="Rombauts S."/>
            <person name="Rushton P."/>
            <person name="Sanderfoot A."/>
            <person name="Schween G."/>
            <person name="Shiu S.-H."/>
            <person name="Stueber K."/>
            <person name="Theodoulou F.L."/>
            <person name="Tu H."/>
            <person name="Van de Peer Y."/>
            <person name="Verrier P.J."/>
            <person name="Waters E."/>
            <person name="Wood A."/>
            <person name="Yang L."/>
            <person name="Cove D."/>
            <person name="Cuming A."/>
            <person name="Hasebe M."/>
            <person name="Lucas S."/>
            <person name="Mishler D.B."/>
            <person name="Reski R."/>
            <person name="Grigoriev I."/>
            <person name="Quatrano R.S."/>
            <person name="Boore J.L."/>
        </authorList>
    </citation>
    <scope>NUCLEOTIDE SEQUENCE [LARGE SCALE GENOMIC DNA]</scope>
    <source>
        <strain evidence="10 11">cv. Gransden 2004</strain>
    </source>
</reference>
<evidence type="ECO:0000256" key="1">
    <source>
        <dbReference type="ARBA" id="ARBA00004167"/>
    </source>
</evidence>
<reference evidence="10" key="3">
    <citation type="submission" date="2020-12" db="UniProtKB">
        <authorList>
            <consortium name="EnsemblPlants"/>
        </authorList>
    </citation>
    <scope>IDENTIFICATION</scope>
</reference>
<dbReference type="EC" id="2.4.1.-" evidence="8"/>
<evidence type="ECO:0000256" key="2">
    <source>
        <dbReference type="ARBA" id="ARBA00007647"/>
    </source>
</evidence>
<dbReference type="RefSeq" id="XP_024357812.1">
    <property type="nucleotide sequence ID" value="XM_024502044.2"/>
</dbReference>
<organism evidence="9">
    <name type="scientific">Physcomitrium patens</name>
    <name type="common">Spreading-leaved earth moss</name>
    <name type="synonym">Physcomitrella patens</name>
    <dbReference type="NCBI Taxonomy" id="3218"/>
    <lineage>
        <taxon>Eukaryota</taxon>
        <taxon>Viridiplantae</taxon>
        <taxon>Streptophyta</taxon>
        <taxon>Embryophyta</taxon>
        <taxon>Bryophyta</taxon>
        <taxon>Bryophytina</taxon>
        <taxon>Bryopsida</taxon>
        <taxon>Funariidae</taxon>
        <taxon>Funariales</taxon>
        <taxon>Funariaceae</taxon>
        <taxon>Physcomitrium</taxon>
    </lineage>
</organism>
<evidence type="ECO:0000256" key="6">
    <source>
        <dbReference type="ARBA" id="ARBA00022989"/>
    </source>
</evidence>
<dbReference type="Gramene" id="Pp3c2_7810V3.1">
    <property type="protein sequence ID" value="Pp3c2_7810V3.1"/>
    <property type="gene ID" value="Pp3c2_7810"/>
</dbReference>
<accession>A0A2K1L0M2</accession>
<gene>
    <name evidence="10" type="primary">LOC112273364</name>
    <name evidence="9" type="ORF">PHYPA_002365</name>
</gene>
<evidence type="ECO:0000313" key="11">
    <source>
        <dbReference type="Proteomes" id="UP000006727"/>
    </source>
</evidence>
<evidence type="ECO:0000256" key="4">
    <source>
        <dbReference type="ARBA" id="ARBA00022679"/>
    </source>
</evidence>
<dbReference type="GeneID" id="112273364"/>
<keyword evidence="4 8" id="KW-0808">Transferase</keyword>
<name>A0A2K1L0M2_PHYPA</name>